<evidence type="ECO:0000313" key="3">
    <source>
        <dbReference type="Proteomes" id="UP000019678"/>
    </source>
</evidence>
<dbReference type="Proteomes" id="UP000019678">
    <property type="component" value="Unassembled WGS sequence"/>
</dbReference>
<organism evidence="2 3">
    <name type="scientific">Chondromyces apiculatus DSM 436</name>
    <dbReference type="NCBI Taxonomy" id="1192034"/>
    <lineage>
        <taxon>Bacteria</taxon>
        <taxon>Pseudomonadati</taxon>
        <taxon>Myxococcota</taxon>
        <taxon>Polyangia</taxon>
        <taxon>Polyangiales</taxon>
        <taxon>Polyangiaceae</taxon>
        <taxon>Chondromyces</taxon>
    </lineage>
</organism>
<dbReference type="AlphaFoldDB" id="A0A017T6S7"/>
<evidence type="ECO:0000256" key="1">
    <source>
        <dbReference type="SAM" id="MobiDB-lite"/>
    </source>
</evidence>
<proteinExistence type="predicted"/>
<keyword evidence="3" id="KW-1185">Reference proteome</keyword>
<dbReference type="STRING" id="1192034.CAP_4763"/>
<dbReference type="EMBL" id="ASRX01000037">
    <property type="protein sequence ID" value="EYF04286.1"/>
    <property type="molecule type" value="Genomic_DNA"/>
</dbReference>
<name>A0A017T6S7_9BACT</name>
<feature type="region of interest" description="Disordered" evidence="1">
    <location>
        <begin position="33"/>
        <end position="52"/>
    </location>
</feature>
<accession>A0A017T6S7</accession>
<evidence type="ECO:0000313" key="2">
    <source>
        <dbReference type="EMBL" id="EYF04286.1"/>
    </source>
</evidence>
<reference evidence="2 3" key="1">
    <citation type="submission" date="2013-05" db="EMBL/GenBank/DDBJ databases">
        <title>Genome assembly of Chondromyces apiculatus DSM 436.</title>
        <authorList>
            <person name="Sharma G."/>
            <person name="Khatri I."/>
            <person name="Kaur C."/>
            <person name="Mayilraj S."/>
            <person name="Subramanian S."/>
        </authorList>
    </citation>
    <scope>NUCLEOTIDE SEQUENCE [LARGE SCALE GENOMIC DNA]</scope>
    <source>
        <strain evidence="2 3">DSM 436</strain>
    </source>
</reference>
<protein>
    <submittedName>
        <fullName evidence="2">Uncharacterized protein</fullName>
    </submittedName>
</protein>
<sequence>MEQGASAGAAPRESILKLRSMVVAGLAVGLMAPGCGGDEEPSSRGSRRCWGR</sequence>
<gene>
    <name evidence="2" type="ORF">CAP_4763</name>
</gene>
<comment type="caution">
    <text evidence="2">The sequence shown here is derived from an EMBL/GenBank/DDBJ whole genome shotgun (WGS) entry which is preliminary data.</text>
</comment>